<evidence type="ECO:0000256" key="9">
    <source>
        <dbReference type="ARBA" id="ARBA00023170"/>
    </source>
</evidence>
<dbReference type="Pfam" id="PF00060">
    <property type="entry name" value="Lig_chan"/>
    <property type="match status" value="1"/>
</dbReference>
<dbReference type="SMART" id="SM00079">
    <property type="entry name" value="PBPe"/>
    <property type="match status" value="1"/>
</dbReference>
<dbReference type="EMBL" id="KT268304">
    <property type="protein sequence ID" value="ANQ46498.1"/>
    <property type="molecule type" value="mRNA"/>
</dbReference>
<dbReference type="GO" id="GO:0045211">
    <property type="term" value="C:postsynaptic membrane"/>
    <property type="evidence" value="ECO:0007669"/>
    <property type="project" value="UniProtKB-SubCell"/>
</dbReference>
<evidence type="ECO:0000256" key="16">
    <source>
        <dbReference type="SAM" id="SignalP"/>
    </source>
</evidence>
<evidence type="ECO:0000256" key="2">
    <source>
        <dbReference type="ARBA" id="ARBA00008685"/>
    </source>
</evidence>
<dbReference type="Pfam" id="PF10613">
    <property type="entry name" value="Lig_chan-Glu_bd"/>
    <property type="match status" value="1"/>
</dbReference>
<evidence type="ECO:0000256" key="14">
    <source>
        <dbReference type="ARBA" id="ARBA00034100"/>
    </source>
</evidence>
<sequence>MIFPAKIWYFFIFQCALCAVDNVTYLKIAGIFENIQLHQEAFKYSQRISSLKSTPNNVIVSPVIDPYVLKDEPFTAYKATCSFLRQSVVGIFGPQSALNFDIVQAITDRKDIPHILTRWIRPSEMRLQTFNFFPNPDRLADGFVDIINALEWETFTVLYTNEEHLIRSNEFIRKAKDDGIIVYIENIDPFGDGNYRPVLRNAGRSGQKNFVLDCPIQDLRMLLTQLQQVGLLTAEYNYFLTNMDAHTEDLSQFQYSDAVITGVHLIKAKDELALRASQDLCMLYNITFKLDCGKPELDIETALIIDSVNVFLQTLNSLGIVEGQYLDCDGEGVWTDGLSVINALRTGSFEGITGQIEFDSHGFRRTFQLTIYQIRDNTTIRGSWNSTDGLSEDIELTYSDEKEEEDSDLKNKELTVLITLTEPYARLSPTDGEVLKGNGRFEGFAIDLIEEIANMEGFDYTLVVRSDHNHGNFDRKTGKWDGMIGDIIDGRADLAIADLTINKERVDPIEFTLPFMSVGISILFHKPTVIPPPFFHFAQPFSIRFWEYLAGSYLITVLSLFLIGRLSPSEWQRPHTCKEDKKYLVNELTLLNSFWFAAAGLFRQPTNVKINSVAAKVIAGAWYIYCFVLFAMYISYSFANNHVEEKEEMFGNVEEFLRYAEENSIGFGAMKNGATEGFFKNSKSEVYQEVAKYMEENPNDMMATTTDGIQRVLEGNYAFFMESATIAYTVRRHCNLTSYGGLLDSKGFGIAVKKGSNLLGPLNRAIIKLQSSGELQRLKNVWWNEKYAGDPCDAGDDSVPLDKTVPHVNGLIAITFLGIAIAFVSSVLEFTVYAIRLSRKVKAPFGETFGEELKKCFGKSHTVQHVEEIALTKPENGDSAAKENA</sequence>
<feature type="domain" description="Ionotropic glutamate receptor L-glutamate and glycine-binding" evidence="18">
    <location>
        <begin position="423"/>
        <end position="489"/>
    </location>
</feature>
<evidence type="ECO:0000256" key="13">
    <source>
        <dbReference type="ARBA" id="ARBA00023303"/>
    </source>
</evidence>
<dbReference type="GO" id="GO:0015276">
    <property type="term" value="F:ligand-gated monoatomic ion channel activity"/>
    <property type="evidence" value="ECO:0007669"/>
    <property type="project" value="InterPro"/>
</dbReference>
<name>A0A1B1FKH9_PHYSR</name>
<keyword evidence="8 15" id="KW-0472">Membrane</keyword>
<evidence type="ECO:0000256" key="10">
    <source>
        <dbReference type="ARBA" id="ARBA00023180"/>
    </source>
</evidence>
<feature type="transmembrane region" description="Helical" evidence="15">
    <location>
        <begin position="811"/>
        <end position="835"/>
    </location>
</feature>
<dbReference type="OrthoDB" id="5984008at2759"/>
<keyword evidence="13" id="KW-0407">Ion channel</keyword>
<keyword evidence="10" id="KW-0325">Glycoprotein</keyword>
<organism evidence="19">
    <name type="scientific">Phyllotreta striolata</name>
    <name type="common">Striped flea beetle</name>
    <name type="synonym">Crioceris striolata</name>
    <dbReference type="NCBI Taxonomy" id="444603"/>
    <lineage>
        <taxon>Eukaryota</taxon>
        <taxon>Metazoa</taxon>
        <taxon>Ecdysozoa</taxon>
        <taxon>Arthropoda</taxon>
        <taxon>Hexapoda</taxon>
        <taxon>Insecta</taxon>
        <taxon>Pterygota</taxon>
        <taxon>Neoptera</taxon>
        <taxon>Endopterygota</taxon>
        <taxon>Coleoptera</taxon>
        <taxon>Polyphaga</taxon>
        <taxon>Cucujiformia</taxon>
        <taxon>Chrysomeloidea</taxon>
        <taxon>Chrysomelidae</taxon>
        <taxon>Galerucinae</taxon>
        <taxon>Alticini</taxon>
        <taxon>Phyllotreta</taxon>
    </lineage>
</organism>
<proteinExistence type="evidence at transcript level"/>
<evidence type="ECO:0000259" key="17">
    <source>
        <dbReference type="SMART" id="SM00079"/>
    </source>
</evidence>
<dbReference type="FunFam" id="3.40.190.10:FF:000178">
    <property type="entry name" value="Glutamate receptor subunit"/>
    <property type="match status" value="1"/>
</dbReference>
<dbReference type="InterPro" id="IPR001828">
    <property type="entry name" value="ANF_lig-bd_rcpt"/>
</dbReference>
<keyword evidence="11" id="KW-0628">Postsynaptic cell membrane</keyword>
<evidence type="ECO:0000256" key="5">
    <source>
        <dbReference type="ARBA" id="ARBA00022989"/>
    </source>
</evidence>
<keyword evidence="7" id="KW-0406">Ion transport</keyword>
<keyword evidence="9 19" id="KW-0675">Receptor</keyword>
<keyword evidence="3" id="KW-0813">Transport</keyword>
<evidence type="ECO:0000256" key="15">
    <source>
        <dbReference type="SAM" id="Phobius"/>
    </source>
</evidence>
<comment type="subcellular location">
    <subcellularLocation>
        <location evidence="1">Membrane</location>
        <topology evidence="1">Multi-pass membrane protein</topology>
    </subcellularLocation>
    <subcellularLocation>
        <location evidence="14">Postsynaptic cell membrane</location>
    </subcellularLocation>
</comment>
<evidence type="ECO:0000256" key="8">
    <source>
        <dbReference type="ARBA" id="ARBA00023136"/>
    </source>
</evidence>
<dbReference type="InterPro" id="IPR019594">
    <property type="entry name" value="Glu/Gly-bd"/>
</dbReference>
<evidence type="ECO:0000256" key="12">
    <source>
        <dbReference type="ARBA" id="ARBA00023286"/>
    </source>
</evidence>
<feature type="transmembrane region" description="Helical" evidence="15">
    <location>
        <begin position="583"/>
        <end position="602"/>
    </location>
</feature>
<dbReference type="PANTHER" id="PTHR18966">
    <property type="entry name" value="IONOTROPIC GLUTAMATE RECEPTOR"/>
    <property type="match status" value="1"/>
</dbReference>
<keyword evidence="12" id="KW-1071">Ligand-gated ion channel</keyword>
<feature type="transmembrane region" description="Helical" evidence="15">
    <location>
        <begin position="622"/>
        <end position="639"/>
    </location>
</feature>
<dbReference type="SMART" id="SM00918">
    <property type="entry name" value="Lig_chan-Glu_bd"/>
    <property type="match status" value="1"/>
</dbReference>
<comment type="similarity">
    <text evidence="2">Belongs to the glutamate-gated ion channel (TC 1.A.10.1) family.</text>
</comment>
<dbReference type="InterPro" id="IPR015683">
    <property type="entry name" value="Ionotropic_Glu_rcpt"/>
</dbReference>
<evidence type="ECO:0000256" key="6">
    <source>
        <dbReference type="ARBA" id="ARBA00023018"/>
    </source>
</evidence>
<evidence type="ECO:0000256" key="3">
    <source>
        <dbReference type="ARBA" id="ARBA00022448"/>
    </source>
</evidence>
<dbReference type="Pfam" id="PF01094">
    <property type="entry name" value="ANF_receptor"/>
    <property type="match status" value="1"/>
</dbReference>
<evidence type="ECO:0000256" key="11">
    <source>
        <dbReference type="ARBA" id="ARBA00023257"/>
    </source>
</evidence>
<dbReference type="CDD" id="cd13714">
    <property type="entry name" value="PBP2_iGluR_Kainate"/>
    <property type="match status" value="1"/>
</dbReference>
<dbReference type="SUPFAM" id="SSF53850">
    <property type="entry name" value="Periplasmic binding protein-like II"/>
    <property type="match status" value="1"/>
</dbReference>
<evidence type="ECO:0000313" key="19">
    <source>
        <dbReference type="EMBL" id="ANQ46498.1"/>
    </source>
</evidence>
<feature type="transmembrane region" description="Helical" evidence="15">
    <location>
        <begin position="545"/>
        <end position="563"/>
    </location>
</feature>
<dbReference type="CDD" id="cd06382">
    <property type="entry name" value="PBP1_iGluR_Kainate"/>
    <property type="match status" value="1"/>
</dbReference>
<dbReference type="Gene3D" id="3.40.190.10">
    <property type="entry name" value="Periplasmic binding protein-like II"/>
    <property type="match status" value="2"/>
</dbReference>
<keyword evidence="6" id="KW-0770">Synapse</keyword>
<dbReference type="Gene3D" id="3.40.50.2300">
    <property type="match status" value="2"/>
</dbReference>
<keyword evidence="16" id="KW-0732">Signal</keyword>
<evidence type="ECO:0000256" key="1">
    <source>
        <dbReference type="ARBA" id="ARBA00004141"/>
    </source>
</evidence>
<reference evidence="19" key="1">
    <citation type="submission" date="2015-07" db="EMBL/GenBank/DDBJ databases">
        <title>Identification and bioinformatics analysis of genes of the olfactory genes in Phyllotreta striolata (Fabricius).</title>
        <authorList>
            <person name="Wang Z."/>
        </authorList>
    </citation>
    <scope>NUCLEOTIDE SEQUENCE</scope>
</reference>
<evidence type="ECO:0000256" key="7">
    <source>
        <dbReference type="ARBA" id="ARBA00023065"/>
    </source>
</evidence>
<accession>A0A1B1FKH9</accession>
<dbReference type="InterPro" id="IPR028082">
    <property type="entry name" value="Peripla_BP_I"/>
</dbReference>
<protein>
    <submittedName>
        <fullName evidence="19">Ionotropic receptor 6</fullName>
    </submittedName>
</protein>
<feature type="chain" id="PRO_5008522242" evidence="16">
    <location>
        <begin position="19"/>
        <end position="885"/>
    </location>
</feature>
<dbReference type="InterPro" id="IPR001320">
    <property type="entry name" value="Iontro_rcpt_C"/>
</dbReference>
<keyword evidence="5 15" id="KW-1133">Transmembrane helix</keyword>
<evidence type="ECO:0000256" key="4">
    <source>
        <dbReference type="ARBA" id="ARBA00022692"/>
    </source>
</evidence>
<keyword evidence="4 15" id="KW-0812">Transmembrane</keyword>
<feature type="signal peptide" evidence="16">
    <location>
        <begin position="1"/>
        <end position="18"/>
    </location>
</feature>
<evidence type="ECO:0000259" key="18">
    <source>
        <dbReference type="SMART" id="SM00918"/>
    </source>
</evidence>
<feature type="domain" description="Ionotropic glutamate receptor C-terminal" evidence="17">
    <location>
        <begin position="413"/>
        <end position="785"/>
    </location>
</feature>
<dbReference type="AlphaFoldDB" id="A0A1B1FKH9"/>
<dbReference type="Gene3D" id="1.10.287.70">
    <property type="match status" value="1"/>
</dbReference>
<dbReference type="SUPFAM" id="SSF53822">
    <property type="entry name" value="Periplasmic binding protein-like I"/>
    <property type="match status" value="1"/>
</dbReference>